<dbReference type="EMBL" id="CAAALY010003858">
    <property type="protein sequence ID" value="VEL08395.1"/>
    <property type="molecule type" value="Genomic_DNA"/>
</dbReference>
<keyword evidence="2" id="KW-1185">Reference proteome</keyword>
<dbReference type="AlphaFoldDB" id="A0A3S5CHC7"/>
<dbReference type="Proteomes" id="UP000784294">
    <property type="component" value="Unassembled WGS sequence"/>
</dbReference>
<comment type="caution">
    <text evidence="1">The sequence shown here is derived from an EMBL/GenBank/DDBJ whole genome shotgun (WGS) entry which is preliminary data.</text>
</comment>
<name>A0A3S5CHC7_9PLAT</name>
<accession>A0A3S5CHC7</accession>
<evidence type="ECO:0000313" key="1">
    <source>
        <dbReference type="EMBL" id="VEL08395.1"/>
    </source>
</evidence>
<sequence length="88" mass="8463">MKVSSGAKAAAEAVAMATALAVNAAAAASTAVAVVAGATGQMIATGPERAGIAFVSLSSLSSSPPPIADAVCRTYAPFFSTCLSIGRC</sequence>
<proteinExistence type="predicted"/>
<gene>
    <name evidence="1" type="ORF">PXEA_LOCUS1835</name>
</gene>
<protein>
    <submittedName>
        <fullName evidence="1">Uncharacterized protein</fullName>
    </submittedName>
</protein>
<evidence type="ECO:0000313" key="2">
    <source>
        <dbReference type="Proteomes" id="UP000784294"/>
    </source>
</evidence>
<organism evidence="1 2">
    <name type="scientific">Protopolystoma xenopodis</name>
    <dbReference type="NCBI Taxonomy" id="117903"/>
    <lineage>
        <taxon>Eukaryota</taxon>
        <taxon>Metazoa</taxon>
        <taxon>Spiralia</taxon>
        <taxon>Lophotrochozoa</taxon>
        <taxon>Platyhelminthes</taxon>
        <taxon>Monogenea</taxon>
        <taxon>Polyopisthocotylea</taxon>
        <taxon>Polystomatidea</taxon>
        <taxon>Polystomatidae</taxon>
        <taxon>Protopolystoma</taxon>
    </lineage>
</organism>
<reference evidence="1" key="1">
    <citation type="submission" date="2018-11" db="EMBL/GenBank/DDBJ databases">
        <authorList>
            <consortium name="Pathogen Informatics"/>
        </authorList>
    </citation>
    <scope>NUCLEOTIDE SEQUENCE</scope>
</reference>